<evidence type="ECO:0000256" key="5">
    <source>
        <dbReference type="ARBA" id="ARBA00023136"/>
    </source>
</evidence>
<dbReference type="CTD" id="79157"/>
<dbReference type="Proteomes" id="UP001318040">
    <property type="component" value="Chromosome 26"/>
</dbReference>
<dbReference type="AlphaFoldDB" id="A0AAJ7TFQ5"/>
<reference evidence="12" key="1">
    <citation type="submission" date="2025-08" db="UniProtKB">
        <authorList>
            <consortium name="RefSeq"/>
        </authorList>
    </citation>
    <scope>IDENTIFICATION</scope>
    <source>
        <tissue evidence="12">Sperm</tissue>
    </source>
</reference>
<keyword evidence="11" id="KW-1185">Reference proteome</keyword>
<evidence type="ECO:0000256" key="9">
    <source>
        <dbReference type="SAM" id="MobiDB-lite"/>
    </source>
</evidence>
<feature type="transmembrane region" description="Helical" evidence="10">
    <location>
        <begin position="278"/>
        <end position="299"/>
    </location>
</feature>
<evidence type="ECO:0000256" key="8">
    <source>
        <dbReference type="ARBA" id="ARBA00041910"/>
    </source>
</evidence>
<dbReference type="Gene3D" id="1.20.1250.20">
    <property type="entry name" value="MFS general substrate transporter like domains"/>
    <property type="match status" value="1"/>
</dbReference>
<dbReference type="InterPro" id="IPR051617">
    <property type="entry name" value="UNC-93-like_regulator"/>
</dbReference>
<dbReference type="InterPro" id="IPR010291">
    <property type="entry name" value="Ion_channel_UNC-93"/>
</dbReference>
<comment type="subcellular location">
    <subcellularLocation>
        <location evidence="1">Membrane</location>
        <topology evidence="1">Multi-pass membrane protein</topology>
    </subcellularLocation>
</comment>
<feature type="transmembrane region" description="Helical" evidence="10">
    <location>
        <begin position="76"/>
        <end position="93"/>
    </location>
</feature>
<feature type="transmembrane region" description="Helical" evidence="10">
    <location>
        <begin position="311"/>
        <end position="330"/>
    </location>
</feature>
<organism evidence="11 12">
    <name type="scientific">Petromyzon marinus</name>
    <name type="common">Sea lamprey</name>
    <dbReference type="NCBI Taxonomy" id="7757"/>
    <lineage>
        <taxon>Eukaryota</taxon>
        <taxon>Metazoa</taxon>
        <taxon>Chordata</taxon>
        <taxon>Craniata</taxon>
        <taxon>Vertebrata</taxon>
        <taxon>Cyclostomata</taxon>
        <taxon>Hyperoartia</taxon>
        <taxon>Petromyzontiformes</taxon>
        <taxon>Petromyzontidae</taxon>
        <taxon>Petromyzon</taxon>
    </lineage>
</organism>
<dbReference type="CDD" id="cd17407">
    <property type="entry name" value="MFS_MFSD11"/>
    <property type="match status" value="1"/>
</dbReference>
<evidence type="ECO:0000313" key="12">
    <source>
        <dbReference type="RefSeq" id="XP_032817017.1"/>
    </source>
</evidence>
<keyword evidence="4 10" id="KW-1133">Transmembrane helix</keyword>
<feature type="transmembrane region" description="Helical" evidence="10">
    <location>
        <begin position="239"/>
        <end position="258"/>
    </location>
</feature>
<feature type="region of interest" description="Disordered" evidence="9">
    <location>
        <begin position="196"/>
        <end position="224"/>
    </location>
</feature>
<evidence type="ECO:0000256" key="6">
    <source>
        <dbReference type="ARBA" id="ARBA00023180"/>
    </source>
</evidence>
<feature type="transmembrane region" description="Helical" evidence="10">
    <location>
        <begin position="99"/>
        <end position="117"/>
    </location>
</feature>
<evidence type="ECO:0000313" key="11">
    <source>
        <dbReference type="Proteomes" id="UP001318040"/>
    </source>
</evidence>
<dbReference type="GO" id="GO:0016020">
    <property type="term" value="C:membrane"/>
    <property type="evidence" value="ECO:0007669"/>
    <property type="project" value="UniProtKB-SubCell"/>
</dbReference>
<feature type="transmembrane region" description="Helical" evidence="10">
    <location>
        <begin position="169"/>
        <end position="189"/>
    </location>
</feature>
<dbReference type="PANTHER" id="PTHR23294">
    <property type="entry name" value="ET TRANSLATION PRODUCT-RELATED"/>
    <property type="match status" value="1"/>
</dbReference>
<feature type="transmembrane region" description="Helical" evidence="10">
    <location>
        <begin position="7"/>
        <end position="25"/>
    </location>
</feature>
<feature type="transmembrane region" description="Helical" evidence="10">
    <location>
        <begin position="386"/>
        <end position="406"/>
    </location>
</feature>
<feature type="transmembrane region" description="Helical" evidence="10">
    <location>
        <begin position="45"/>
        <end position="64"/>
    </location>
</feature>
<name>A0AAJ7TFQ5_PETMA</name>
<sequence>MTEDKKKLINVLILGFAFMFVFTAFQTCGNVEQTVINNLSTNFSGSGYTSLAIIYGVFSASNILAPSVVAVLGPRWSMVLGGIVYSAYIATFIKPMAWSFYTASVLIGIAAAVLWTAQGTCLTVNSDATTMARNSGIFWALLQFSMVFGNLYIYVSWKGKKHISDKDRRVLFTALTVISLVGTLVLVLVRKSGTQDSALSDAGDTDEPCDQNETTPQRETPHGPLQALKNSVKLFFTRNMLLLSVCMAYTGLELTFFSGVYGTCIGATNRFVTDAKGLIGLSGIFIGVGEITGGGLFGLLNRNNRFGRNPVVLLGMVAHIIAFFLIFLNIPDDAPVVGEAGSNKIGFMNPSVEVAMLCSFLLGFGDSCFNTQLYSVLGYMYADDSAPAFAVFKFVQSITAAIAFFYSNYLHLTWQLLVLVVTTLLGTGSFMVAEWQASVPSHVGYGRI</sequence>
<dbReference type="PANTHER" id="PTHR23294:SF0">
    <property type="entry name" value="UNC93-LIKE PROTEIN MFSD11"/>
    <property type="match status" value="1"/>
</dbReference>
<evidence type="ECO:0000256" key="1">
    <source>
        <dbReference type="ARBA" id="ARBA00004141"/>
    </source>
</evidence>
<evidence type="ECO:0000256" key="2">
    <source>
        <dbReference type="ARBA" id="ARBA00009172"/>
    </source>
</evidence>
<feature type="transmembrane region" description="Helical" evidence="10">
    <location>
        <begin position="137"/>
        <end position="157"/>
    </location>
</feature>
<dbReference type="SUPFAM" id="SSF103473">
    <property type="entry name" value="MFS general substrate transporter"/>
    <property type="match status" value="1"/>
</dbReference>
<proteinExistence type="inferred from homology"/>
<evidence type="ECO:0000256" key="10">
    <source>
        <dbReference type="SAM" id="Phobius"/>
    </source>
</evidence>
<gene>
    <name evidence="12" type="primary">MFSD11</name>
</gene>
<comment type="similarity">
    <text evidence="2">Belongs to the unc-93 family.</text>
</comment>
<keyword evidence="6" id="KW-0325">Glycoprotein</keyword>
<feature type="transmembrane region" description="Helical" evidence="10">
    <location>
        <begin position="412"/>
        <end position="433"/>
    </location>
</feature>
<dbReference type="GeneID" id="116946180"/>
<dbReference type="RefSeq" id="XP_032817017.1">
    <property type="nucleotide sequence ID" value="XM_032961126.1"/>
</dbReference>
<keyword evidence="5 10" id="KW-0472">Membrane</keyword>
<protein>
    <recommendedName>
        <fullName evidence="7">UNC93-like protein MFSD11</fullName>
    </recommendedName>
    <alternativeName>
        <fullName evidence="8">Major facilitator superfamily domain-containing protein 11</fullName>
    </alternativeName>
</protein>
<dbReference type="Pfam" id="PF05978">
    <property type="entry name" value="UNC-93"/>
    <property type="match status" value="1"/>
</dbReference>
<evidence type="ECO:0000256" key="4">
    <source>
        <dbReference type="ARBA" id="ARBA00022989"/>
    </source>
</evidence>
<evidence type="ECO:0000256" key="7">
    <source>
        <dbReference type="ARBA" id="ARBA00040302"/>
    </source>
</evidence>
<evidence type="ECO:0000256" key="3">
    <source>
        <dbReference type="ARBA" id="ARBA00022692"/>
    </source>
</evidence>
<keyword evidence="3 10" id="KW-0812">Transmembrane</keyword>
<accession>A0AAJ7TFQ5</accession>
<dbReference type="InterPro" id="IPR036259">
    <property type="entry name" value="MFS_trans_sf"/>
</dbReference>
<dbReference type="KEGG" id="pmrn:116946180"/>